<dbReference type="EMBL" id="LR131273">
    <property type="protein sequence ID" value="VDR37015.1"/>
    <property type="molecule type" value="Genomic_DNA"/>
</dbReference>
<evidence type="ECO:0000313" key="2">
    <source>
        <dbReference type="Proteomes" id="UP000271626"/>
    </source>
</evidence>
<protein>
    <submittedName>
        <fullName evidence="1">Uncharacterized protein</fullName>
    </submittedName>
</protein>
<reference evidence="1 2" key="1">
    <citation type="submission" date="2018-12" db="EMBL/GenBank/DDBJ databases">
        <authorList>
            <consortium name="Pathogen Informatics"/>
        </authorList>
    </citation>
    <scope>NUCLEOTIDE SEQUENCE [LARGE SCALE GENOMIC DNA]</scope>
    <source>
        <strain evidence="1 2">NCTC10741</strain>
    </source>
</reference>
<dbReference type="AlphaFoldDB" id="A0A3P8KZ92"/>
<dbReference type="RefSeq" id="WP_126194462.1">
    <property type="nucleotide sequence ID" value="NZ_CP085954.1"/>
</dbReference>
<name>A0A3P8KZ92_TSUPA</name>
<evidence type="ECO:0000313" key="1">
    <source>
        <dbReference type="EMBL" id="VDR37015.1"/>
    </source>
</evidence>
<accession>A0A3P8KZ92</accession>
<dbReference type="Proteomes" id="UP000271626">
    <property type="component" value="Chromosome"/>
</dbReference>
<gene>
    <name evidence="1" type="ORF">NCTC10741_00110</name>
</gene>
<dbReference type="OrthoDB" id="4743133at2"/>
<sequence>MIPVFDDDRSTDAEYAGERHIDHEQMVTMRVDATDQWINVPVRTVLDDQGWHFEIGPYSVVGSDATKLINELAHYGRQSGEFKAVER</sequence>
<proteinExistence type="predicted"/>
<organism evidence="1 2">
    <name type="scientific">Tsukamurella paurometabola</name>
    <name type="common">Corynebacterium paurometabolum</name>
    <dbReference type="NCBI Taxonomy" id="2061"/>
    <lineage>
        <taxon>Bacteria</taxon>
        <taxon>Bacillati</taxon>
        <taxon>Actinomycetota</taxon>
        <taxon>Actinomycetes</taxon>
        <taxon>Mycobacteriales</taxon>
        <taxon>Tsukamurellaceae</taxon>
        <taxon>Tsukamurella</taxon>
    </lineage>
</organism>